<dbReference type="AlphaFoldDB" id="A0A2P6QLQ5"/>
<organism evidence="1 2">
    <name type="scientific">Rosa chinensis</name>
    <name type="common">China rose</name>
    <dbReference type="NCBI Taxonomy" id="74649"/>
    <lineage>
        <taxon>Eukaryota</taxon>
        <taxon>Viridiplantae</taxon>
        <taxon>Streptophyta</taxon>
        <taxon>Embryophyta</taxon>
        <taxon>Tracheophyta</taxon>
        <taxon>Spermatophyta</taxon>
        <taxon>Magnoliopsida</taxon>
        <taxon>eudicotyledons</taxon>
        <taxon>Gunneridae</taxon>
        <taxon>Pentapetalae</taxon>
        <taxon>rosids</taxon>
        <taxon>fabids</taxon>
        <taxon>Rosales</taxon>
        <taxon>Rosaceae</taxon>
        <taxon>Rosoideae</taxon>
        <taxon>Rosoideae incertae sedis</taxon>
        <taxon>Rosa</taxon>
    </lineage>
</organism>
<comment type="caution">
    <text evidence="1">The sequence shown here is derived from an EMBL/GenBank/DDBJ whole genome shotgun (WGS) entry which is preliminary data.</text>
</comment>
<evidence type="ECO:0000313" key="1">
    <source>
        <dbReference type="EMBL" id="PRQ35117.1"/>
    </source>
</evidence>
<keyword evidence="2" id="KW-1185">Reference proteome</keyword>
<protein>
    <submittedName>
        <fullName evidence="1">Uncharacterized protein</fullName>
    </submittedName>
</protein>
<gene>
    <name evidence="1" type="ORF">RchiOBHm_Chr5g0076521</name>
</gene>
<proteinExistence type="predicted"/>
<reference evidence="1 2" key="1">
    <citation type="journal article" date="2018" name="Nat. Genet.">
        <title>The Rosa genome provides new insights in the design of modern roses.</title>
        <authorList>
            <person name="Bendahmane M."/>
        </authorList>
    </citation>
    <scope>NUCLEOTIDE SEQUENCE [LARGE SCALE GENOMIC DNA]</scope>
    <source>
        <strain evidence="2">cv. Old Blush</strain>
    </source>
</reference>
<name>A0A2P6QLQ5_ROSCH</name>
<dbReference type="Proteomes" id="UP000238479">
    <property type="component" value="Chromosome 5"/>
</dbReference>
<sequence>MRVPKMQKLGFPSMRSLDQFKSLSKSVSGGPPKDLRLLFTSAGVDLVGMFGIMLQRETMEKLQQ</sequence>
<dbReference type="EMBL" id="PDCK01000043">
    <property type="protein sequence ID" value="PRQ35117.1"/>
    <property type="molecule type" value="Genomic_DNA"/>
</dbReference>
<evidence type="ECO:0000313" key="2">
    <source>
        <dbReference type="Proteomes" id="UP000238479"/>
    </source>
</evidence>
<accession>A0A2P6QLQ5</accession>
<dbReference type="Gramene" id="PRQ35117">
    <property type="protein sequence ID" value="PRQ35117"/>
    <property type="gene ID" value="RchiOBHm_Chr5g0076521"/>
</dbReference>